<organism evidence="2 3">
    <name type="scientific">Rangifer tarandus platyrhynchus</name>
    <name type="common">Svalbard reindeer</name>
    <dbReference type="NCBI Taxonomy" id="3082113"/>
    <lineage>
        <taxon>Eukaryota</taxon>
        <taxon>Metazoa</taxon>
        <taxon>Chordata</taxon>
        <taxon>Craniata</taxon>
        <taxon>Vertebrata</taxon>
        <taxon>Euteleostomi</taxon>
        <taxon>Mammalia</taxon>
        <taxon>Eutheria</taxon>
        <taxon>Laurasiatheria</taxon>
        <taxon>Artiodactyla</taxon>
        <taxon>Ruminantia</taxon>
        <taxon>Pecora</taxon>
        <taxon>Cervidae</taxon>
        <taxon>Odocoileinae</taxon>
        <taxon>Rangifer</taxon>
    </lineage>
</organism>
<keyword evidence="3" id="KW-1185">Reference proteome</keyword>
<proteinExistence type="predicted"/>
<accession>A0ABN8YB16</accession>
<protein>
    <submittedName>
        <fullName evidence="2">Uncharacterized protein</fullName>
    </submittedName>
</protein>
<evidence type="ECO:0000256" key="1">
    <source>
        <dbReference type="SAM" id="MobiDB-lite"/>
    </source>
</evidence>
<evidence type="ECO:0000313" key="2">
    <source>
        <dbReference type="EMBL" id="CAI9158195.1"/>
    </source>
</evidence>
<feature type="region of interest" description="Disordered" evidence="1">
    <location>
        <begin position="149"/>
        <end position="193"/>
    </location>
</feature>
<gene>
    <name evidence="2" type="ORF">MRATA1EN1_LOCUS7157</name>
</gene>
<reference evidence="2" key="1">
    <citation type="submission" date="2023-04" db="EMBL/GenBank/DDBJ databases">
        <authorList>
            <consortium name="ELIXIR-Norway"/>
        </authorList>
    </citation>
    <scope>NUCLEOTIDE SEQUENCE [LARGE SCALE GENOMIC DNA]</scope>
</reference>
<sequence length="193" mass="19637">MQGRVLLRAERSLGPREAGTVFTAASEPEMLQIAGALPLNPLLLAAQQVGAGWARVSAETMSSRCRPPNPALSCCTAVRGPFQNQPPPRYGGEAPVLAAPSPRPGSRLGSGATPAATIQTLAQAGAGAQAWGWVPRTAALGGRGWTTHGASSIRLLPPPARTSPGKQTPSLASRGDSEGFCPAPQPGPRDGGP</sequence>
<name>A0ABN8YB16_RANTA</name>
<dbReference type="Proteomes" id="UP001176941">
    <property type="component" value="Chromosome 16"/>
</dbReference>
<feature type="region of interest" description="Disordered" evidence="1">
    <location>
        <begin position="83"/>
        <end position="112"/>
    </location>
</feature>
<evidence type="ECO:0000313" key="3">
    <source>
        <dbReference type="Proteomes" id="UP001176941"/>
    </source>
</evidence>
<dbReference type="EMBL" id="OX459952">
    <property type="protein sequence ID" value="CAI9158195.1"/>
    <property type="molecule type" value="Genomic_DNA"/>
</dbReference>